<evidence type="ECO:0000259" key="4">
    <source>
        <dbReference type="PROSITE" id="PS50011"/>
    </source>
</evidence>
<feature type="domain" description="Protein kinase" evidence="4">
    <location>
        <begin position="114"/>
        <end position="436"/>
    </location>
</feature>
<protein>
    <recommendedName>
        <fullName evidence="4">Protein kinase domain-containing protein</fullName>
    </recommendedName>
</protein>
<feature type="compositionally biased region" description="Acidic residues" evidence="3">
    <location>
        <begin position="78"/>
        <end position="97"/>
    </location>
</feature>
<proteinExistence type="predicted"/>
<evidence type="ECO:0000256" key="3">
    <source>
        <dbReference type="SAM" id="MobiDB-lite"/>
    </source>
</evidence>
<dbReference type="PANTHER" id="PTHR24346:SF75">
    <property type="entry name" value="AURORA KINASE"/>
    <property type="match status" value="1"/>
</dbReference>
<dbReference type="GO" id="GO:0004674">
    <property type="term" value="F:protein serine/threonine kinase activity"/>
    <property type="evidence" value="ECO:0007669"/>
    <property type="project" value="TreeGrafter"/>
</dbReference>
<dbReference type="PROSITE" id="PS00109">
    <property type="entry name" value="PROTEIN_KINASE_TYR"/>
    <property type="match status" value="1"/>
</dbReference>
<dbReference type="InterPro" id="IPR008266">
    <property type="entry name" value="Tyr_kinase_AS"/>
</dbReference>
<organism evidence="5 6">
    <name type="scientific">Chaetoceros tenuissimus</name>
    <dbReference type="NCBI Taxonomy" id="426638"/>
    <lineage>
        <taxon>Eukaryota</taxon>
        <taxon>Sar</taxon>
        <taxon>Stramenopiles</taxon>
        <taxon>Ochrophyta</taxon>
        <taxon>Bacillariophyta</taxon>
        <taxon>Coscinodiscophyceae</taxon>
        <taxon>Chaetocerotophycidae</taxon>
        <taxon>Chaetocerotales</taxon>
        <taxon>Chaetocerotaceae</taxon>
        <taxon>Chaetoceros</taxon>
    </lineage>
</organism>
<feature type="region of interest" description="Disordered" evidence="3">
    <location>
        <begin position="73"/>
        <end position="104"/>
    </location>
</feature>
<dbReference type="Proteomes" id="UP001054902">
    <property type="component" value="Unassembled WGS sequence"/>
</dbReference>
<dbReference type="PANTHER" id="PTHR24346">
    <property type="entry name" value="MAP/MICROTUBULE AFFINITY-REGULATING KINASE"/>
    <property type="match status" value="1"/>
</dbReference>
<dbReference type="InterPro" id="IPR000719">
    <property type="entry name" value="Prot_kinase_dom"/>
</dbReference>
<keyword evidence="6" id="KW-1185">Reference proteome</keyword>
<dbReference type="SUPFAM" id="SSF56112">
    <property type="entry name" value="Protein kinase-like (PK-like)"/>
    <property type="match status" value="1"/>
</dbReference>
<keyword evidence="2" id="KW-0067">ATP-binding</keyword>
<dbReference type="SMART" id="SM00220">
    <property type="entry name" value="S_TKc"/>
    <property type="match status" value="1"/>
</dbReference>
<dbReference type="GO" id="GO:0005737">
    <property type="term" value="C:cytoplasm"/>
    <property type="evidence" value="ECO:0007669"/>
    <property type="project" value="TreeGrafter"/>
</dbReference>
<evidence type="ECO:0000256" key="2">
    <source>
        <dbReference type="ARBA" id="ARBA00022840"/>
    </source>
</evidence>
<name>A0AAD3H1W4_9STRA</name>
<gene>
    <name evidence="5" type="ORF">CTEN210_04012</name>
</gene>
<dbReference type="Gene3D" id="1.10.510.10">
    <property type="entry name" value="Transferase(Phosphotransferase) domain 1"/>
    <property type="match status" value="1"/>
</dbReference>
<reference evidence="5 6" key="1">
    <citation type="journal article" date="2021" name="Sci. Rep.">
        <title>The genome of the diatom Chaetoceros tenuissimus carries an ancient integrated fragment of an extant virus.</title>
        <authorList>
            <person name="Hongo Y."/>
            <person name="Kimura K."/>
            <person name="Takaki Y."/>
            <person name="Yoshida Y."/>
            <person name="Baba S."/>
            <person name="Kobayashi G."/>
            <person name="Nagasaki K."/>
            <person name="Hano T."/>
            <person name="Tomaru Y."/>
        </authorList>
    </citation>
    <scope>NUCLEOTIDE SEQUENCE [LARGE SCALE GENOMIC DNA]</scope>
    <source>
        <strain evidence="5 6">NIES-3715</strain>
    </source>
</reference>
<sequence>MSHPQQVVNDPSVPGFFDSNNDFPSEQLPVLPKEEFGPADSRQCDRFHTSRASWPGKGNIPTVEIIAPVLTHHHDVPDDSDSEMEDDMEDSSDDEQETDRPRNHVQKTYASYAYWLHREVKECIYGSVYTGQLLQFDSVNQAWICTEKQVAIKALRWETVNRYDSTSPERPLQEIAALQHLQTFIANQEGQDISSDTVTLPFEEVMDRINFYTRNIEKYNVMTSLDILSDDTFLYVVMPFCDGGELFDLLLEKGQPYTAQEARFLIRKIMNGVNTLHKAKVCHRDMSLENIMLIKRNIPVIIDYGMCIGIPYTGNHRCLIKPAGNVGKPYYKSPEVVLNRDPFDGRAIDSFSLGPILHMLVCGFQPWEEAMQTDEKFTYFSQGQFRPYLEHFANQGSAYADKLLQDPDLVDLLQRMFLLNPRSRLSLYQVWMHPWMRGPEQAP</sequence>
<dbReference type="GO" id="GO:0035556">
    <property type="term" value="P:intracellular signal transduction"/>
    <property type="evidence" value="ECO:0007669"/>
    <property type="project" value="TreeGrafter"/>
</dbReference>
<keyword evidence="1" id="KW-0547">Nucleotide-binding</keyword>
<feature type="compositionally biased region" description="Basic and acidic residues" evidence="3">
    <location>
        <begin position="32"/>
        <end position="48"/>
    </location>
</feature>
<dbReference type="AlphaFoldDB" id="A0AAD3H1W4"/>
<dbReference type="InterPro" id="IPR011009">
    <property type="entry name" value="Kinase-like_dom_sf"/>
</dbReference>
<dbReference type="PROSITE" id="PS50011">
    <property type="entry name" value="PROTEIN_KINASE_DOM"/>
    <property type="match status" value="1"/>
</dbReference>
<evidence type="ECO:0000313" key="6">
    <source>
        <dbReference type="Proteomes" id="UP001054902"/>
    </source>
</evidence>
<dbReference type="GO" id="GO:0005524">
    <property type="term" value="F:ATP binding"/>
    <property type="evidence" value="ECO:0007669"/>
    <property type="project" value="UniProtKB-KW"/>
</dbReference>
<dbReference type="EMBL" id="BLLK01000023">
    <property type="protein sequence ID" value="GFH47537.1"/>
    <property type="molecule type" value="Genomic_DNA"/>
</dbReference>
<accession>A0AAD3H1W4</accession>
<evidence type="ECO:0000256" key="1">
    <source>
        <dbReference type="ARBA" id="ARBA00022741"/>
    </source>
</evidence>
<dbReference type="Pfam" id="PF00069">
    <property type="entry name" value="Pkinase"/>
    <property type="match status" value="1"/>
</dbReference>
<feature type="region of interest" description="Disordered" evidence="3">
    <location>
        <begin position="1"/>
        <end position="53"/>
    </location>
</feature>
<evidence type="ECO:0000313" key="5">
    <source>
        <dbReference type="EMBL" id="GFH47537.1"/>
    </source>
</evidence>
<comment type="caution">
    <text evidence="5">The sequence shown here is derived from an EMBL/GenBank/DDBJ whole genome shotgun (WGS) entry which is preliminary data.</text>
</comment>